<evidence type="ECO:0000313" key="5">
    <source>
        <dbReference type="EMBL" id="KEO80958.1"/>
    </source>
</evidence>
<accession>A0A074LM29</accession>
<dbReference type="GO" id="GO:0006574">
    <property type="term" value="P:L-valine catabolic process"/>
    <property type="evidence" value="ECO:0007669"/>
    <property type="project" value="TreeGrafter"/>
</dbReference>
<reference evidence="5 6" key="1">
    <citation type="journal article" date="2013" name="Int. J. Syst. Evol. Microbiol.">
        <title>Tumebacillus flagellatus sp. nov., an alpha-amylase/pullulanase-producing bacterium isolated from cassava wastewater.</title>
        <authorList>
            <person name="Wang Q."/>
            <person name="Xie N."/>
            <person name="Qin Y."/>
            <person name="Shen N."/>
            <person name="Zhu J."/>
            <person name="Mi H."/>
            <person name="Huang R."/>
        </authorList>
    </citation>
    <scope>NUCLEOTIDE SEQUENCE [LARGE SCALE GENOMIC DNA]</scope>
    <source>
        <strain evidence="5 6">GST4</strain>
    </source>
</reference>
<feature type="domain" description="Aldehyde dehydrogenase" evidence="4">
    <location>
        <begin position="18"/>
        <end position="482"/>
    </location>
</feature>
<comment type="caution">
    <text evidence="5">The sequence shown here is derived from an EMBL/GenBank/DDBJ whole genome shotgun (WGS) entry which is preliminary data.</text>
</comment>
<dbReference type="InterPro" id="IPR010061">
    <property type="entry name" value="MeMal-semiAld_DH"/>
</dbReference>
<dbReference type="InterPro" id="IPR016160">
    <property type="entry name" value="Ald_DH_CS_CYS"/>
</dbReference>
<dbReference type="GO" id="GO:0004491">
    <property type="term" value="F:methylmalonate-semialdehyde dehydrogenase (acylating, NAD) activity"/>
    <property type="evidence" value="ECO:0007669"/>
    <property type="project" value="UniProtKB-EC"/>
</dbReference>
<evidence type="ECO:0000256" key="1">
    <source>
        <dbReference type="ARBA" id="ARBA00013048"/>
    </source>
</evidence>
<dbReference type="Gene3D" id="3.40.605.10">
    <property type="entry name" value="Aldehyde Dehydrogenase, Chain A, domain 1"/>
    <property type="match status" value="1"/>
</dbReference>
<dbReference type="eggNOG" id="COG1012">
    <property type="taxonomic scope" value="Bacteria"/>
</dbReference>
<dbReference type="InterPro" id="IPR016161">
    <property type="entry name" value="Ald_DH/histidinol_DH"/>
</dbReference>
<evidence type="ECO:0000256" key="2">
    <source>
        <dbReference type="ARBA" id="ARBA00023002"/>
    </source>
</evidence>
<protein>
    <recommendedName>
        <fullName evidence="1">methylmalonate-semialdehyde dehydrogenase (CoA acylating)</fullName>
        <ecNumber evidence="1">1.2.1.27</ecNumber>
    </recommendedName>
</protein>
<dbReference type="STRING" id="1157490.EL26_23450"/>
<dbReference type="EMBL" id="JMIR01000053">
    <property type="protein sequence ID" value="KEO80958.1"/>
    <property type="molecule type" value="Genomic_DNA"/>
</dbReference>
<dbReference type="InterPro" id="IPR016163">
    <property type="entry name" value="Ald_DH_C"/>
</dbReference>
<proteinExistence type="predicted"/>
<organism evidence="5 6">
    <name type="scientific">Tumebacillus flagellatus</name>
    <dbReference type="NCBI Taxonomy" id="1157490"/>
    <lineage>
        <taxon>Bacteria</taxon>
        <taxon>Bacillati</taxon>
        <taxon>Bacillota</taxon>
        <taxon>Bacilli</taxon>
        <taxon>Bacillales</taxon>
        <taxon>Alicyclobacillaceae</taxon>
        <taxon>Tumebacillus</taxon>
    </lineage>
</organism>
<evidence type="ECO:0000259" key="4">
    <source>
        <dbReference type="Pfam" id="PF00171"/>
    </source>
</evidence>
<dbReference type="RefSeq" id="WP_038094508.1">
    <property type="nucleotide sequence ID" value="NZ_JMIR01000053.1"/>
</dbReference>
<gene>
    <name evidence="5" type="ORF">EL26_23450</name>
</gene>
<keyword evidence="2" id="KW-0560">Oxidoreductase</keyword>
<sequence length="502" mass="54752">MKITQTRDALQNFIGGTWVPSDTDRYEDVPNPATGEVLGRVPLSTREEVDAAVEAARCAFPMWSQTPVVDRTRIMFRFQQLLLEHQHELAERITQENGKNMSEAHAEVMRAIEMVEFAAGMTPLMKGETLPNIARDIDCEMLRFPLGVVAGIAPFNFPLMVPMWMYPIAITAGNTFVLKPSERTPLSTVLAVELLKKAGLPDGVFNVVNGAHEVVNGLLEHPDVQAVSFVGSQPVAEHVYKTASAHGKRVQALAGAKNHHLVMADTDLARAAKTIASSAFGCAGERCMAASVVVVVEDAADTLVQHLLHEANQLKLGNGVEPGVDLGPVIRDSHRQKIHSYIQTGLAEGAALVRDGREDAAQHDKGFFTGPTIFDRAEAQMAIVREEIFAPFLSIVRVHDFEAGLDVIKQSPYGNGACIYTNSGKRARDFAHRVEAGMVGVNVGVPAPMGFFAFTGWKKSFYGDLHANGSDGIEFFTKKKTITTRWFDDGDTNIGSQQTFVK</sequence>
<dbReference type="FunFam" id="3.40.605.10:FF:000003">
    <property type="entry name" value="Methylmalonate-semialdehyde dehydrogenase [acylating]"/>
    <property type="match status" value="1"/>
</dbReference>
<dbReference type="InterPro" id="IPR015590">
    <property type="entry name" value="Aldehyde_DH_dom"/>
</dbReference>
<dbReference type="GO" id="GO:0006210">
    <property type="term" value="P:thymine catabolic process"/>
    <property type="evidence" value="ECO:0007669"/>
    <property type="project" value="TreeGrafter"/>
</dbReference>
<dbReference type="Pfam" id="PF00171">
    <property type="entry name" value="Aldedh"/>
    <property type="match status" value="1"/>
</dbReference>
<dbReference type="AlphaFoldDB" id="A0A074LM29"/>
<name>A0A074LM29_9BACL</name>
<evidence type="ECO:0000313" key="6">
    <source>
        <dbReference type="Proteomes" id="UP000027931"/>
    </source>
</evidence>
<dbReference type="CDD" id="cd07085">
    <property type="entry name" value="ALDH_F6_MMSDH"/>
    <property type="match status" value="1"/>
</dbReference>
<dbReference type="NCBIfam" id="TIGR01722">
    <property type="entry name" value="MMSDH"/>
    <property type="match status" value="1"/>
</dbReference>
<dbReference type="PANTHER" id="PTHR43866:SF4">
    <property type="entry name" value="MALONATE-SEMIALDEHYDE DEHYDROGENASE"/>
    <property type="match status" value="1"/>
</dbReference>
<dbReference type="PANTHER" id="PTHR43866">
    <property type="entry name" value="MALONATE-SEMIALDEHYDE DEHYDROGENASE"/>
    <property type="match status" value="1"/>
</dbReference>
<dbReference type="InterPro" id="IPR016162">
    <property type="entry name" value="Ald_DH_N"/>
</dbReference>
<dbReference type="Proteomes" id="UP000027931">
    <property type="component" value="Unassembled WGS sequence"/>
</dbReference>
<dbReference type="FunFam" id="3.40.309.10:FF:000002">
    <property type="entry name" value="Methylmalonate-semialdehyde dehydrogenase (Acylating)"/>
    <property type="match status" value="1"/>
</dbReference>
<keyword evidence="6" id="KW-1185">Reference proteome</keyword>
<dbReference type="Gene3D" id="3.40.309.10">
    <property type="entry name" value="Aldehyde Dehydrogenase, Chain A, domain 2"/>
    <property type="match status" value="1"/>
</dbReference>
<dbReference type="EC" id="1.2.1.27" evidence="1"/>
<dbReference type="OrthoDB" id="9758906at2"/>
<keyword evidence="3" id="KW-0520">NAD</keyword>
<dbReference type="SUPFAM" id="SSF53720">
    <property type="entry name" value="ALDH-like"/>
    <property type="match status" value="1"/>
</dbReference>
<evidence type="ECO:0000256" key="3">
    <source>
        <dbReference type="ARBA" id="ARBA00023027"/>
    </source>
</evidence>
<dbReference type="PROSITE" id="PS00070">
    <property type="entry name" value="ALDEHYDE_DEHYDR_CYS"/>
    <property type="match status" value="1"/>
</dbReference>